<protein>
    <submittedName>
        <fullName evidence="1">Uncharacterized protein</fullName>
    </submittedName>
</protein>
<evidence type="ECO:0000313" key="1">
    <source>
        <dbReference type="EMBL" id="GFS06632.1"/>
    </source>
</evidence>
<proteinExistence type="predicted"/>
<keyword evidence="2" id="KW-1185">Reference proteome</keyword>
<organism evidence="1 2">
    <name type="scientific">Elysia marginata</name>
    <dbReference type="NCBI Taxonomy" id="1093978"/>
    <lineage>
        <taxon>Eukaryota</taxon>
        <taxon>Metazoa</taxon>
        <taxon>Spiralia</taxon>
        <taxon>Lophotrochozoa</taxon>
        <taxon>Mollusca</taxon>
        <taxon>Gastropoda</taxon>
        <taxon>Heterobranchia</taxon>
        <taxon>Euthyneura</taxon>
        <taxon>Panpulmonata</taxon>
        <taxon>Sacoglossa</taxon>
        <taxon>Placobranchoidea</taxon>
        <taxon>Plakobranchidae</taxon>
        <taxon>Elysia</taxon>
    </lineage>
</organism>
<dbReference type="EMBL" id="BMAT01009456">
    <property type="protein sequence ID" value="GFS06632.1"/>
    <property type="molecule type" value="Genomic_DNA"/>
</dbReference>
<sequence length="76" mass="8494">MKLLSVIKTKMIDKPAIGKLRWFCAQPERRKPKQQVPLSVLGDYQSESDFSPSLFASIPAQSCNYSLVLPLALNSI</sequence>
<dbReference type="AlphaFoldDB" id="A0AAV4I8M1"/>
<comment type="caution">
    <text evidence="1">The sequence shown here is derived from an EMBL/GenBank/DDBJ whole genome shotgun (WGS) entry which is preliminary data.</text>
</comment>
<name>A0AAV4I8M1_9GAST</name>
<dbReference type="Proteomes" id="UP000762676">
    <property type="component" value="Unassembled WGS sequence"/>
</dbReference>
<gene>
    <name evidence="1" type="ORF">ElyMa_004710200</name>
</gene>
<accession>A0AAV4I8M1</accession>
<reference evidence="1 2" key="1">
    <citation type="journal article" date="2021" name="Elife">
        <title>Chloroplast acquisition without the gene transfer in kleptoplastic sea slugs, Plakobranchus ocellatus.</title>
        <authorList>
            <person name="Maeda T."/>
            <person name="Takahashi S."/>
            <person name="Yoshida T."/>
            <person name="Shimamura S."/>
            <person name="Takaki Y."/>
            <person name="Nagai Y."/>
            <person name="Toyoda A."/>
            <person name="Suzuki Y."/>
            <person name="Arimoto A."/>
            <person name="Ishii H."/>
            <person name="Satoh N."/>
            <person name="Nishiyama T."/>
            <person name="Hasebe M."/>
            <person name="Maruyama T."/>
            <person name="Minagawa J."/>
            <person name="Obokata J."/>
            <person name="Shigenobu S."/>
        </authorList>
    </citation>
    <scope>NUCLEOTIDE SEQUENCE [LARGE SCALE GENOMIC DNA]</scope>
</reference>
<evidence type="ECO:0000313" key="2">
    <source>
        <dbReference type="Proteomes" id="UP000762676"/>
    </source>
</evidence>